<dbReference type="Pfam" id="PF07856">
    <property type="entry name" value="Orai-1"/>
    <property type="match status" value="1"/>
</dbReference>
<keyword evidence="4 6" id="KW-1133">Transmembrane helix</keyword>
<dbReference type="EMBL" id="CAJNOR010000847">
    <property type="protein sequence ID" value="CAF1020780.1"/>
    <property type="molecule type" value="Genomic_DNA"/>
</dbReference>
<feature type="transmembrane region" description="Helical" evidence="6">
    <location>
        <begin position="78"/>
        <end position="95"/>
    </location>
</feature>
<gene>
    <name evidence="7" type="ORF">XAT740_LOCUS14221</name>
</gene>
<keyword evidence="8" id="KW-1185">Reference proteome</keyword>
<feature type="transmembrane region" description="Helical" evidence="6">
    <location>
        <begin position="107"/>
        <end position="133"/>
    </location>
</feature>
<evidence type="ECO:0000256" key="2">
    <source>
        <dbReference type="ARBA" id="ARBA00008062"/>
    </source>
</evidence>
<dbReference type="GO" id="GO:0002115">
    <property type="term" value="P:store-operated calcium entry"/>
    <property type="evidence" value="ECO:0007669"/>
    <property type="project" value="TreeGrafter"/>
</dbReference>
<evidence type="ECO:0000256" key="3">
    <source>
        <dbReference type="ARBA" id="ARBA00022692"/>
    </source>
</evidence>
<dbReference type="PANTHER" id="PTHR31501">
    <property type="entry name" value="CALCIUM RELEASE-ACTIVATED CALCIUM CHANNEL PROTEIN 1"/>
    <property type="match status" value="1"/>
</dbReference>
<reference evidence="7" key="1">
    <citation type="submission" date="2021-02" db="EMBL/GenBank/DDBJ databases">
        <authorList>
            <person name="Nowell W R."/>
        </authorList>
    </citation>
    <scope>NUCLEOTIDE SEQUENCE</scope>
</reference>
<evidence type="ECO:0000256" key="5">
    <source>
        <dbReference type="ARBA" id="ARBA00023136"/>
    </source>
</evidence>
<dbReference type="GO" id="GO:0016020">
    <property type="term" value="C:membrane"/>
    <property type="evidence" value="ECO:0007669"/>
    <property type="project" value="UniProtKB-SubCell"/>
</dbReference>
<dbReference type="Proteomes" id="UP000663828">
    <property type="component" value="Unassembled WGS sequence"/>
</dbReference>
<evidence type="ECO:0008006" key="9">
    <source>
        <dbReference type="Google" id="ProtNLM"/>
    </source>
</evidence>
<sequence length="263" mass="29374">MWFTRHSLRRQSEDSGQVSVGKHNSSILELYDGLILLNGNCEAKDWFLNCLERKRCKNDQRVEMLLYRKSKLESASETSAVLSGFAIVALVEFSIDSYSEVPSRDGVLTAYAVLSCLLVSVHLLALLMSVCILPEIKSILLQKNQWIKHKNQEPLSGISIYIEIAWLLSTGLGLFLIILELGIVFWIKVSGFSFAAAIAAISTLCLIGIPFIIFAVGFYIRVVRAKLFIHKHDFDAMERGAVRNNAFQSLPSTTTLTTIVENS</sequence>
<dbReference type="Gene3D" id="1.20.140.140">
    <property type="entry name" value="Calcium release-activated calcium channel protein Orai"/>
    <property type="match status" value="1"/>
</dbReference>
<name>A0A814IAV3_ADIRI</name>
<dbReference type="InterPro" id="IPR012446">
    <property type="entry name" value="CRAC_channel"/>
</dbReference>
<keyword evidence="5 6" id="KW-0472">Membrane</keyword>
<dbReference type="AlphaFoldDB" id="A0A814IAV3"/>
<dbReference type="InterPro" id="IPR038350">
    <property type="entry name" value="Orai_sf"/>
</dbReference>
<feature type="transmembrane region" description="Helical" evidence="6">
    <location>
        <begin position="154"/>
        <end position="187"/>
    </location>
</feature>
<comment type="caution">
    <text evidence="7">The sequence shown here is derived from an EMBL/GenBank/DDBJ whole genome shotgun (WGS) entry which is preliminary data.</text>
</comment>
<dbReference type="GO" id="GO:0015279">
    <property type="term" value="F:store-operated calcium channel activity"/>
    <property type="evidence" value="ECO:0007669"/>
    <property type="project" value="TreeGrafter"/>
</dbReference>
<accession>A0A814IAV3</accession>
<comment type="similarity">
    <text evidence="2">Belongs to the Orai family.</text>
</comment>
<comment type="subcellular location">
    <subcellularLocation>
        <location evidence="1">Membrane</location>
        <topology evidence="1">Multi-pass membrane protein</topology>
    </subcellularLocation>
</comment>
<organism evidence="7 8">
    <name type="scientific">Adineta ricciae</name>
    <name type="common">Rotifer</name>
    <dbReference type="NCBI Taxonomy" id="249248"/>
    <lineage>
        <taxon>Eukaryota</taxon>
        <taxon>Metazoa</taxon>
        <taxon>Spiralia</taxon>
        <taxon>Gnathifera</taxon>
        <taxon>Rotifera</taxon>
        <taxon>Eurotatoria</taxon>
        <taxon>Bdelloidea</taxon>
        <taxon>Adinetida</taxon>
        <taxon>Adinetidae</taxon>
        <taxon>Adineta</taxon>
    </lineage>
</organism>
<feature type="transmembrane region" description="Helical" evidence="6">
    <location>
        <begin position="193"/>
        <end position="220"/>
    </location>
</feature>
<keyword evidence="3 6" id="KW-0812">Transmembrane</keyword>
<evidence type="ECO:0000313" key="7">
    <source>
        <dbReference type="EMBL" id="CAF1020780.1"/>
    </source>
</evidence>
<evidence type="ECO:0000256" key="6">
    <source>
        <dbReference type="SAM" id="Phobius"/>
    </source>
</evidence>
<protein>
    <recommendedName>
        <fullName evidence="9">Calcium release-activated calcium channel protein 1</fullName>
    </recommendedName>
</protein>
<evidence type="ECO:0000256" key="4">
    <source>
        <dbReference type="ARBA" id="ARBA00022989"/>
    </source>
</evidence>
<proteinExistence type="inferred from homology"/>
<dbReference type="PANTHER" id="PTHR31501:SF7">
    <property type="entry name" value="CALCIUM RELEASE-ACTIVATED CALCIUM CHANNEL PROTEIN 1"/>
    <property type="match status" value="1"/>
</dbReference>
<evidence type="ECO:0000256" key="1">
    <source>
        <dbReference type="ARBA" id="ARBA00004141"/>
    </source>
</evidence>
<evidence type="ECO:0000313" key="8">
    <source>
        <dbReference type="Proteomes" id="UP000663828"/>
    </source>
</evidence>